<dbReference type="Pfam" id="PF02653">
    <property type="entry name" value="BPD_transp_2"/>
    <property type="match status" value="1"/>
</dbReference>
<dbReference type="InterPro" id="IPR001851">
    <property type="entry name" value="ABC_transp_permease"/>
</dbReference>
<feature type="transmembrane region" description="Helical" evidence="6">
    <location>
        <begin position="113"/>
        <end position="131"/>
    </location>
</feature>
<dbReference type="PANTHER" id="PTHR30482:SF10">
    <property type="entry name" value="HIGH-AFFINITY BRANCHED-CHAIN AMINO ACID TRANSPORT PROTEIN BRAE"/>
    <property type="match status" value="1"/>
</dbReference>
<dbReference type="PANTHER" id="PTHR30482">
    <property type="entry name" value="HIGH-AFFINITY BRANCHED-CHAIN AMINO ACID TRANSPORT SYSTEM PERMEASE"/>
    <property type="match status" value="1"/>
</dbReference>
<evidence type="ECO:0000256" key="6">
    <source>
        <dbReference type="SAM" id="Phobius"/>
    </source>
</evidence>
<dbReference type="KEGG" id="hcz:G9Q37_16380"/>
<keyword evidence="4 6" id="KW-1133">Transmembrane helix</keyword>
<feature type="transmembrane region" description="Helical" evidence="6">
    <location>
        <begin position="83"/>
        <end position="106"/>
    </location>
</feature>
<dbReference type="EMBL" id="CP049989">
    <property type="protein sequence ID" value="QIM53613.1"/>
    <property type="molecule type" value="Genomic_DNA"/>
</dbReference>
<dbReference type="InterPro" id="IPR043428">
    <property type="entry name" value="LivM-like"/>
</dbReference>
<reference evidence="7 8" key="1">
    <citation type="submission" date="2020-03" db="EMBL/GenBank/DDBJ databases">
        <title>Hydrogenophaga sp. nov. isolated from cyanobacterial mat.</title>
        <authorList>
            <person name="Thorat V."/>
            <person name="Kirdat K."/>
            <person name="Tiwarekar B."/>
            <person name="Costa E.D."/>
            <person name="Yadav A."/>
        </authorList>
    </citation>
    <scope>NUCLEOTIDE SEQUENCE [LARGE SCALE GENOMIC DNA]</scope>
    <source>
        <strain evidence="7 8">BA0156</strain>
    </source>
</reference>
<organism evidence="7 8">
    <name type="scientific">Hydrogenophaga crocea</name>
    <dbReference type="NCBI Taxonomy" id="2716225"/>
    <lineage>
        <taxon>Bacteria</taxon>
        <taxon>Pseudomonadati</taxon>
        <taxon>Pseudomonadota</taxon>
        <taxon>Betaproteobacteria</taxon>
        <taxon>Burkholderiales</taxon>
        <taxon>Comamonadaceae</taxon>
        <taxon>Hydrogenophaga</taxon>
    </lineage>
</organism>
<evidence type="ECO:0000313" key="7">
    <source>
        <dbReference type="EMBL" id="QIM53613.1"/>
    </source>
</evidence>
<keyword evidence="8" id="KW-1185">Reference proteome</keyword>
<feature type="transmembrane region" description="Helical" evidence="6">
    <location>
        <begin position="151"/>
        <end position="170"/>
    </location>
</feature>
<evidence type="ECO:0000256" key="2">
    <source>
        <dbReference type="ARBA" id="ARBA00022475"/>
    </source>
</evidence>
<accession>A0A6G8IKK1</accession>
<dbReference type="GO" id="GO:0005886">
    <property type="term" value="C:plasma membrane"/>
    <property type="evidence" value="ECO:0007669"/>
    <property type="project" value="UniProtKB-SubCell"/>
</dbReference>
<feature type="transmembrane region" description="Helical" evidence="6">
    <location>
        <begin position="240"/>
        <end position="264"/>
    </location>
</feature>
<evidence type="ECO:0000313" key="8">
    <source>
        <dbReference type="Proteomes" id="UP000503162"/>
    </source>
</evidence>
<evidence type="ECO:0000256" key="4">
    <source>
        <dbReference type="ARBA" id="ARBA00022989"/>
    </source>
</evidence>
<evidence type="ECO:0000256" key="3">
    <source>
        <dbReference type="ARBA" id="ARBA00022692"/>
    </source>
</evidence>
<dbReference type="CDD" id="cd06581">
    <property type="entry name" value="TM_PBP1_LivM_like"/>
    <property type="match status" value="1"/>
</dbReference>
<dbReference type="GO" id="GO:0015658">
    <property type="term" value="F:branched-chain amino acid transmembrane transporter activity"/>
    <property type="evidence" value="ECO:0007669"/>
    <property type="project" value="InterPro"/>
</dbReference>
<dbReference type="AlphaFoldDB" id="A0A6G8IKK1"/>
<feature type="transmembrane region" description="Helical" evidence="6">
    <location>
        <begin position="276"/>
        <end position="298"/>
    </location>
</feature>
<keyword evidence="5 6" id="KW-0472">Membrane</keyword>
<sequence>MTSRQFLIRDLLVLFGLTGWAVALPGFASEFVVSMALTCLMYVALSSSWALFCGTTRYLSLATSAFFGIGAYTSAIGLESLSWPVAIALGATIAAGIAVLMGAAVLHLRGTYFAVLTFGMTELIRHAISYFEKSVTGTVGRVLMVVPERDTVYFTVLLLAVLAVALSIGIRRTRFGLAMQGIGADEQRAQTLGVNTRLVKTAGFALTAAIAGAVGAAMSVRWTYIDPHTVFNPFIGFQTVLIALIGGAMTLWGPLIAAIVFSVLAETLRLQVPQVYMMSLGLLLILSVLYLPGGLASVRAETFKGWWRDSKAWWRETRDDLSGETERRKQREKQQREARHVY</sequence>
<name>A0A6G8IKK1_9BURK</name>
<dbReference type="RefSeq" id="WP_166228799.1">
    <property type="nucleotide sequence ID" value="NZ_CP049989.1"/>
</dbReference>
<feature type="transmembrane region" description="Helical" evidence="6">
    <location>
        <begin position="198"/>
        <end position="220"/>
    </location>
</feature>
<feature type="transmembrane region" description="Helical" evidence="6">
    <location>
        <begin position="58"/>
        <end position="77"/>
    </location>
</feature>
<proteinExistence type="predicted"/>
<evidence type="ECO:0000256" key="1">
    <source>
        <dbReference type="ARBA" id="ARBA00004651"/>
    </source>
</evidence>
<evidence type="ECO:0000256" key="5">
    <source>
        <dbReference type="ARBA" id="ARBA00023136"/>
    </source>
</evidence>
<keyword evidence="2" id="KW-1003">Cell membrane</keyword>
<feature type="transmembrane region" description="Helical" evidence="6">
    <location>
        <begin position="31"/>
        <end position="51"/>
    </location>
</feature>
<protein>
    <submittedName>
        <fullName evidence="7">Branched-chain amino acid ABC transporter permease</fullName>
    </submittedName>
</protein>
<feature type="transmembrane region" description="Helical" evidence="6">
    <location>
        <begin position="7"/>
        <end position="25"/>
    </location>
</feature>
<comment type="subcellular location">
    <subcellularLocation>
        <location evidence="1">Cell membrane</location>
        <topology evidence="1">Multi-pass membrane protein</topology>
    </subcellularLocation>
</comment>
<dbReference type="Proteomes" id="UP000503162">
    <property type="component" value="Chromosome"/>
</dbReference>
<gene>
    <name evidence="7" type="ORF">G9Q37_16380</name>
</gene>
<keyword evidence="3 6" id="KW-0812">Transmembrane</keyword>